<dbReference type="SMART" id="SM00346">
    <property type="entry name" value="HTH_ICLR"/>
    <property type="match status" value="1"/>
</dbReference>
<keyword evidence="3" id="KW-0804">Transcription</keyword>
<dbReference type="Pfam" id="PF01614">
    <property type="entry name" value="IclR_C"/>
    <property type="match status" value="1"/>
</dbReference>
<evidence type="ECO:0000256" key="1">
    <source>
        <dbReference type="ARBA" id="ARBA00023015"/>
    </source>
</evidence>
<dbReference type="PANTHER" id="PTHR30136:SF8">
    <property type="entry name" value="TRANSCRIPTIONAL REGULATORY PROTEIN"/>
    <property type="match status" value="1"/>
</dbReference>
<dbReference type="Proteomes" id="UP001595632">
    <property type="component" value="Unassembled WGS sequence"/>
</dbReference>
<protein>
    <submittedName>
        <fullName evidence="6">IclR family transcriptional regulator</fullName>
    </submittedName>
</protein>
<dbReference type="InterPro" id="IPR005471">
    <property type="entry name" value="Tscrpt_reg_IclR_N"/>
</dbReference>
<evidence type="ECO:0000313" key="7">
    <source>
        <dbReference type="Proteomes" id="UP001595632"/>
    </source>
</evidence>
<evidence type="ECO:0000259" key="5">
    <source>
        <dbReference type="PROSITE" id="PS51078"/>
    </source>
</evidence>
<keyword evidence="2" id="KW-0238">DNA-binding</keyword>
<accession>A0ABV7GTK4</accession>
<keyword evidence="1" id="KW-0805">Transcription regulation</keyword>
<dbReference type="PANTHER" id="PTHR30136">
    <property type="entry name" value="HELIX-TURN-HELIX TRANSCRIPTIONAL REGULATOR, ICLR FAMILY"/>
    <property type="match status" value="1"/>
</dbReference>
<dbReference type="RefSeq" id="WP_275634183.1">
    <property type="nucleotide sequence ID" value="NZ_JARGYD010000008.1"/>
</dbReference>
<sequence length="250" mass="26720">MSTPLNGSLLRGFEILGLFTADRPEITAALVQKELGLNAATAHRFLATLEAAGALHAVRRGAYRLGTGLIELGALAEQTNPALRRIQPILDELRDRLNESVMVCRLSRQGPTCALVATAERPITVSIRTGTTLSLLNSAQGRLWLAELSPTERATLAQRTGETPAAELPALLDAMEPELDRIRADGVARNAGDAEPDIGAVAVPLRDRQGKVALTLSVFGPLNRFTAEHGDRLEPAIREAATRISDLLSA</sequence>
<feature type="domain" description="IclR-ED" evidence="5">
    <location>
        <begin position="68"/>
        <end position="250"/>
    </location>
</feature>
<dbReference type="SUPFAM" id="SSF55781">
    <property type="entry name" value="GAF domain-like"/>
    <property type="match status" value="1"/>
</dbReference>
<evidence type="ECO:0000313" key="6">
    <source>
        <dbReference type="EMBL" id="MFC3144978.1"/>
    </source>
</evidence>
<dbReference type="Pfam" id="PF09339">
    <property type="entry name" value="HTH_IclR"/>
    <property type="match status" value="1"/>
</dbReference>
<evidence type="ECO:0000256" key="3">
    <source>
        <dbReference type="ARBA" id="ARBA00023163"/>
    </source>
</evidence>
<comment type="caution">
    <text evidence="6">The sequence shown here is derived from an EMBL/GenBank/DDBJ whole genome shotgun (WGS) entry which is preliminary data.</text>
</comment>
<dbReference type="InterPro" id="IPR036390">
    <property type="entry name" value="WH_DNA-bd_sf"/>
</dbReference>
<dbReference type="SUPFAM" id="SSF46785">
    <property type="entry name" value="Winged helix' DNA-binding domain"/>
    <property type="match status" value="1"/>
</dbReference>
<organism evidence="6 7">
    <name type="scientific">Psychromarinibacter halotolerans</name>
    <dbReference type="NCBI Taxonomy" id="1775175"/>
    <lineage>
        <taxon>Bacteria</taxon>
        <taxon>Pseudomonadati</taxon>
        <taxon>Pseudomonadota</taxon>
        <taxon>Alphaproteobacteria</taxon>
        <taxon>Rhodobacterales</taxon>
        <taxon>Paracoccaceae</taxon>
        <taxon>Psychromarinibacter</taxon>
    </lineage>
</organism>
<gene>
    <name evidence="6" type="ORF">ACFOGP_19815</name>
</gene>
<feature type="domain" description="HTH iclR-type" evidence="4">
    <location>
        <begin position="6"/>
        <end position="67"/>
    </location>
</feature>
<evidence type="ECO:0000256" key="2">
    <source>
        <dbReference type="ARBA" id="ARBA00023125"/>
    </source>
</evidence>
<dbReference type="Gene3D" id="3.30.450.40">
    <property type="match status" value="1"/>
</dbReference>
<keyword evidence="7" id="KW-1185">Reference proteome</keyword>
<dbReference type="InterPro" id="IPR050707">
    <property type="entry name" value="HTH_MetabolicPath_Reg"/>
</dbReference>
<reference evidence="7" key="1">
    <citation type="journal article" date="2019" name="Int. J. Syst. Evol. Microbiol.">
        <title>The Global Catalogue of Microorganisms (GCM) 10K type strain sequencing project: providing services to taxonomists for standard genome sequencing and annotation.</title>
        <authorList>
            <consortium name="The Broad Institute Genomics Platform"/>
            <consortium name="The Broad Institute Genome Sequencing Center for Infectious Disease"/>
            <person name="Wu L."/>
            <person name="Ma J."/>
        </authorList>
    </citation>
    <scope>NUCLEOTIDE SEQUENCE [LARGE SCALE GENOMIC DNA]</scope>
    <source>
        <strain evidence="7">KCTC 52366</strain>
    </source>
</reference>
<dbReference type="Gene3D" id="1.10.10.10">
    <property type="entry name" value="Winged helix-like DNA-binding domain superfamily/Winged helix DNA-binding domain"/>
    <property type="match status" value="1"/>
</dbReference>
<dbReference type="InterPro" id="IPR014757">
    <property type="entry name" value="Tscrpt_reg_IclR_C"/>
</dbReference>
<dbReference type="InterPro" id="IPR029016">
    <property type="entry name" value="GAF-like_dom_sf"/>
</dbReference>
<dbReference type="PROSITE" id="PS51077">
    <property type="entry name" value="HTH_ICLR"/>
    <property type="match status" value="1"/>
</dbReference>
<evidence type="ECO:0000259" key="4">
    <source>
        <dbReference type="PROSITE" id="PS51077"/>
    </source>
</evidence>
<proteinExistence type="predicted"/>
<dbReference type="InterPro" id="IPR036388">
    <property type="entry name" value="WH-like_DNA-bd_sf"/>
</dbReference>
<dbReference type="EMBL" id="JBHRTB010000010">
    <property type="protein sequence ID" value="MFC3144978.1"/>
    <property type="molecule type" value="Genomic_DNA"/>
</dbReference>
<name>A0ABV7GTK4_9RHOB</name>
<dbReference type="PROSITE" id="PS51078">
    <property type="entry name" value="ICLR_ED"/>
    <property type="match status" value="1"/>
</dbReference>